<sequence length="385" mass="39209">MHNIKRSLAAMLTAGAVVAALGACSSPGAGGSGQGGASGDVPAVVAENLAKYRDAAPPDYAGEPFDASPAKGKQVWWVTMYSGNPFLAAVGANFKAALEHAGVEVTTCDGKSNPVDYNNCISQAVAQGADAIQVDGPEAATYANALAEANAAGIPVLSGAAVDASGELHQGLAGQSSQAFVRSGELVADWIVADSGGSANVLFLTTPDVIGSLQEQEAFSARMTEVCPACTVTVKGVTIGNWASDLGPTTSAELTRNPTIDYVVPAFDPMTQFTNPAIQQAGKSGQVKVATINGSYQPMRELADGGLVAAEIGNDLNALGYIEADLVLRALVGAPTVQNAIAPVRIFDSNNVGELALSPETTIDGSWYAGQGVTADYFARLWAGT</sequence>
<dbReference type="PROSITE" id="PS51257">
    <property type="entry name" value="PROKAR_LIPOPROTEIN"/>
    <property type="match status" value="1"/>
</dbReference>
<dbReference type="InterPro" id="IPR028082">
    <property type="entry name" value="Peripla_BP_I"/>
</dbReference>
<feature type="signal peptide" evidence="4">
    <location>
        <begin position="1"/>
        <end position="19"/>
    </location>
</feature>
<dbReference type="Pfam" id="PF13407">
    <property type="entry name" value="Peripla_BP_4"/>
    <property type="match status" value="1"/>
</dbReference>
<evidence type="ECO:0000256" key="3">
    <source>
        <dbReference type="ARBA" id="ARBA00022729"/>
    </source>
</evidence>
<proteinExistence type="inferred from homology"/>
<reference evidence="7" key="1">
    <citation type="journal article" date="2019" name="Int. J. Syst. Evol. Microbiol.">
        <title>The Global Catalogue of Microorganisms (GCM) 10K type strain sequencing project: providing services to taxonomists for standard genome sequencing and annotation.</title>
        <authorList>
            <consortium name="The Broad Institute Genomics Platform"/>
            <consortium name="The Broad Institute Genome Sequencing Center for Infectious Disease"/>
            <person name="Wu L."/>
            <person name="Ma J."/>
        </authorList>
    </citation>
    <scope>NUCLEOTIDE SEQUENCE [LARGE SCALE GENOMIC DNA]</scope>
    <source>
        <strain evidence="7">CCM 8391</strain>
    </source>
</reference>
<evidence type="ECO:0000259" key="5">
    <source>
        <dbReference type="Pfam" id="PF13407"/>
    </source>
</evidence>
<dbReference type="PANTHER" id="PTHR46847:SF2">
    <property type="entry name" value="ABC TRANSPORTER SUGAR-BINDING PROTEIN"/>
    <property type="match status" value="1"/>
</dbReference>
<evidence type="ECO:0000256" key="4">
    <source>
        <dbReference type="SAM" id="SignalP"/>
    </source>
</evidence>
<dbReference type="SUPFAM" id="SSF53822">
    <property type="entry name" value="Periplasmic binding protein-like I"/>
    <property type="match status" value="1"/>
</dbReference>
<comment type="similarity">
    <text evidence="2">Belongs to the bacterial solute-binding protein 2 family.</text>
</comment>
<keyword evidence="7" id="KW-1185">Reference proteome</keyword>
<dbReference type="Gene3D" id="3.40.50.2300">
    <property type="match status" value="2"/>
</dbReference>
<feature type="domain" description="Periplasmic binding protein" evidence="5">
    <location>
        <begin position="78"/>
        <end position="333"/>
    </location>
</feature>
<gene>
    <name evidence="6" type="ORF">ACFQE5_05165</name>
</gene>
<evidence type="ECO:0000313" key="7">
    <source>
        <dbReference type="Proteomes" id="UP001596302"/>
    </source>
</evidence>
<dbReference type="InterPro" id="IPR025997">
    <property type="entry name" value="SBP_2_dom"/>
</dbReference>
<comment type="subcellular location">
    <subcellularLocation>
        <location evidence="1">Cell envelope</location>
    </subcellularLocation>
</comment>
<protein>
    <submittedName>
        <fullName evidence="6">Sugar ABC transporter substrate-binding protein</fullName>
    </submittedName>
</protein>
<name>A0ABW1IZ69_9PSEU</name>
<feature type="chain" id="PRO_5047068533" evidence="4">
    <location>
        <begin position="20"/>
        <end position="385"/>
    </location>
</feature>
<keyword evidence="3 4" id="KW-0732">Signal</keyword>
<organism evidence="6 7">
    <name type="scientific">Pseudonocardia hispaniensis</name>
    <dbReference type="NCBI Taxonomy" id="904933"/>
    <lineage>
        <taxon>Bacteria</taxon>
        <taxon>Bacillati</taxon>
        <taxon>Actinomycetota</taxon>
        <taxon>Actinomycetes</taxon>
        <taxon>Pseudonocardiales</taxon>
        <taxon>Pseudonocardiaceae</taxon>
        <taxon>Pseudonocardia</taxon>
    </lineage>
</organism>
<dbReference type="Proteomes" id="UP001596302">
    <property type="component" value="Unassembled WGS sequence"/>
</dbReference>
<dbReference type="PANTHER" id="PTHR46847">
    <property type="entry name" value="D-ALLOSE-BINDING PERIPLASMIC PROTEIN-RELATED"/>
    <property type="match status" value="1"/>
</dbReference>
<dbReference type="EMBL" id="JBHSQW010000010">
    <property type="protein sequence ID" value="MFC5993605.1"/>
    <property type="molecule type" value="Genomic_DNA"/>
</dbReference>
<evidence type="ECO:0000256" key="1">
    <source>
        <dbReference type="ARBA" id="ARBA00004196"/>
    </source>
</evidence>
<evidence type="ECO:0000313" key="6">
    <source>
        <dbReference type="EMBL" id="MFC5993605.1"/>
    </source>
</evidence>
<comment type="caution">
    <text evidence="6">The sequence shown here is derived from an EMBL/GenBank/DDBJ whole genome shotgun (WGS) entry which is preliminary data.</text>
</comment>
<accession>A0ABW1IZ69</accession>
<evidence type="ECO:0000256" key="2">
    <source>
        <dbReference type="ARBA" id="ARBA00007639"/>
    </source>
</evidence>
<dbReference type="RefSeq" id="WP_379583370.1">
    <property type="nucleotide sequence ID" value="NZ_JBHSQW010000010.1"/>
</dbReference>